<dbReference type="InParanoid" id="B8C2K4"/>
<accession>B8C2K4</accession>
<feature type="region of interest" description="Disordered" evidence="1">
    <location>
        <begin position="1"/>
        <end position="42"/>
    </location>
</feature>
<evidence type="ECO:0000256" key="1">
    <source>
        <dbReference type="SAM" id="MobiDB-lite"/>
    </source>
</evidence>
<evidence type="ECO:0000313" key="2">
    <source>
        <dbReference type="EMBL" id="EED91964.1"/>
    </source>
</evidence>
<dbReference type="PaxDb" id="35128-Thaps5314"/>
<gene>
    <name evidence="2" type="ORF">THAPSDRAFT_5314</name>
</gene>
<dbReference type="eggNOG" id="ENOG502T6P8">
    <property type="taxonomic scope" value="Eukaryota"/>
</dbReference>
<proteinExistence type="predicted"/>
<feature type="region of interest" description="Disordered" evidence="1">
    <location>
        <begin position="289"/>
        <end position="309"/>
    </location>
</feature>
<dbReference type="RefSeq" id="XP_002290212.1">
    <property type="nucleotide sequence ID" value="XM_002290176.1"/>
</dbReference>
<evidence type="ECO:0000313" key="3">
    <source>
        <dbReference type="Proteomes" id="UP000001449"/>
    </source>
</evidence>
<dbReference type="GeneID" id="7446453"/>
<dbReference type="HOGENOM" id="CLU_901643_0_0_1"/>
<reference evidence="2 3" key="2">
    <citation type="journal article" date="2008" name="Nature">
        <title>The Phaeodactylum genome reveals the evolutionary history of diatom genomes.</title>
        <authorList>
            <person name="Bowler C."/>
            <person name="Allen A.E."/>
            <person name="Badger J.H."/>
            <person name="Grimwood J."/>
            <person name="Jabbari K."/>
            <person name="Kuo A."/>
            <person name="Maheswari U."/>
            <person name="Martens C."/>
            <person name="Maumus F."/>
            <person name="Otillar R.P."/>
            <person name="Rayko E."/>
            <person name="Salamov A."/>
            <person name="Vandepoele K."/>
            <person name="Beszteri B."/>
            <person name="Gruber A."/>
            <person name="Heijde M."/>
            <person name="Katinka M."/>
            <person name="Mock T."/>
            <person name="Valentin K."/>
            <person name="Verret F."/>
            <person name="Berges J.A."/>
            <person name="Brownlee C."/>
            <person name="Cadoret J.P."/>
            <person name="Chiovitti A."/>
            <person name="Choi C.J."/>
            <person name="Coesel S."/>
            <person name="De Martino A."/>
            <person name="Detter J.C."/>
            <person name="Durkin C."/>
            <person name="Falciatore A."/>
            <person name="Fournet J."/>
            <person name="Haruta M."/>
            <person name="Huysman M.J."/>
            <person name="Jenkins B.D."/>
            <person name="Jiroutova K."/>
            <person name="Jorgensen R.E."/>
            <person name="Joubert Y."/>
            <person name="Kaplan A."/>
            <person name="Kroger N."/>
            <person name="Kroth P.G."/>
            <person name="La Roche J."/>
            <person name="Lindquist E."/>
            <person name="Lommer M."/>
            <person name="Martin-Jezequel V."/>
            <person name="Lopez P.J."/>
            <person name="Lucas S."/>
            <person name="Mangogna M."/>
            <person name="McGinnis K."/>
            <person name="Medlin L.K."/>
            <person name="Montsant A."/>
            <person name="Oudot-Le Secq M.P."/>
            <person name="Napoli C."/>
            <person name="Obornik M."/>
            <person name="Parker M.S."/>
            <person name="Petit J.L."/>
            <person name="Porcel B.M."/>
            <person name="Poulsen N."/>
            <person name="Robison M."/>
            <person name="Rychlewski L."/>
            <person name="Rynearson T.A."/>
            <person name="Schmutz J."/>
            <person name="Shapiro H."/>
            <person name="Siaut M."/>
            <person name="Stanley M."/>
            <person name="Sussman M.R."/>
            <person name="Taylor A.R."/>
            <person name="Vardi A."/>
            <person name="von Dassow P."/>
            <person name="Vyverman W."/>
            <person name="Willis A."/>
            <person name="Wyrwicz L.S."/>
            <person name="Rokhsar D.S."/>
            <person name="Weissenbach J."/>
            <person name="Armbrust E.V."/>
            <person name="Green B.R."/>
            <person name="Van de Peer Y."/>
            <person name="Grigoriev I.V."/>
        </authorList>
    </citation>
    <scope>NUCLEOTIDE SEQUENCE [LARGE SCALE GENOMIC DNA]</scope>
    <source>
        <strain evidence="2 3">CCMP1335</strain>
    </source>
</reference>
<dbReference type="AlphaFoldDB" id="B8C2K4"/>
<name>B8C2K4_THAPS</name>
<keyword evidence="3" id="KW-1185">Reference proteome</keyword>
<sequence>MAEDEWVSRKRKTLADSTDPASIAAADAQSQTQTTSATTSLPSSLIPHLGWTQLSACHIEKAKKKQKKKNLHLRLGKGRDVPEQLHKVVGKAIFFVHDPNPDIGDNQDDSGEVGDDDSSSDGDDENTTWFQGRFFPRLGIASPVVTTTSPIVKSWGLLAQQKSVVDECLRCEEGGYRELDLTLIRHVASPFTGKKKTVRWVAEDLQWTGGDMMRLATDSMMSSLREDQTGCKFEPATLMGGKKAMDVATKYFPSLVRQLTDGKDDIDRSDALVVIGDMEVVAPASFVSKGKRNSPITSNASDDDGLWND</sequence>
<dbReference type="KEGG" id="tps:THAPSDRAFT_5314"/>
<feature type="compositionally biased region" description="Low complexity" evidence="1">
    <location>
        <begin position="15"/>
        <end position="42"/>
    </location>
</feature>
<dbReference type="EMBL" id="CM000642">
    <property type="protein sequence ID" value="EED91964.1"/>
    <property type="molecule type" value="Genomic_DNA"/>
</dbReference>
<feature type="compositionally biased region" description="Acidic residues" evidence="1">
    <location>
        <begin position="105"/>
        <end position="126"/>
    </location>
</feature>
<dbReference type="Proteomes" id="UP000001449">
    <property type="component" value="Chromosome 5"/>
</dbReference>
<feature type="region of interest" description="Disordered" evidence="1">
    <location>
        <begin position="99"/>
        <end position="126"/>
    </location>
</feature>
<reference evidence="2 3" key="1">
    <citation type="journal article" date="2004" name="Science">
        <title>The genome of the diatom Thalassiosira pseudonana: ecology, evolution, and metabolism.</title>
        <authorList>
            <person name="Armbrust E.V."/>
            <person name="Berges J.A."/>
            <person name="Bowler C."/>
            <person name="Green B.R."/>
            <person name="Martinez D."/>
            <person name="Putnam N.H."/>
            <person name="Zhou S."/>
            <person name="Allen A.E."/>
            <person name="Apt K.E."/>
            <person name="Bechner M."/>
            <person name="Brzezinski M.A."/>
            <person name="Chaal B.K."/>
            <person name="Chiovitti A."/>
            <person name="Davis A.K."/>
            <person name="Demarest M.S."/>
            <person name="Detter J.C."/>
            <person name="Glavina T."/>
            <person name="Goodstein D."/>
            <person name="Hadi M.Z."/>
            <person name="Hellsten U."/>
            <person name="Hildebrand M."/>
            <person name="Jenkins B.D."/>
            <person name="Jurka J."/>
            <person name="Kapitonov V.V."/>
            <person name="Kroger N."/>
            <person name="Lau W.W."/>
            <person name="Lane T.W."/>
            <person name="Larimer F.W."/>
            <person name="Lippmeier J.C."/>
            <person name="Lucas S."/>
            <person name="Medina M."/>
            <person name="Montsant A."/>
            <person name="Obornik M."/>
            <person name="Parker M.S."/>
            <person name="Palenik B."/>
            <person name="Pazour G.J."/>
            <person name="Richardson P.M."/>
            <person name="Rynearson T.A."/>
            <person name="Saito M.A."/>
            <person name="Schwartz D.C."/>
            <person name="Thamatrakoln K."/>
            <person name="Valentin K."/>
            <person name="Vardi A."/>
            <person name="Wilkerson F.P."/>
            <person name="Rokhsar D.S."/>
        </authorList>
    </citation>
    <scope>NUCLEOTIDE SEQUENCE [LARGE SCALE GENOMIC DNA]</scope>
    <source>
        <strain evidence="2 3">CCMP1335</strain>
    </source>
</reference>
<organism evidence="2 3">
    <name type="scientific">Thalassiosira pseudonana</name>
    <name type="common">Marine diatom</name>
    <name type="synonym">Cyclotella nana</name>
    <dbReference type="NCBI Taxonomy" id="35128"/>
    <lineage>
        <taxon>Eukaryota</taxon>
        <taxon>Sar</taxon>
        <taxon>Stramenopiles</taxon>
        <taxon>Ochrophyta</taxon>
        <taxon>Bacillariophyta</taxon>
        <taxon>Coscinodiscophyceae</taxon>
        <taxon>Thalassiosirophycidae</taxon>
        <taxon>Thalassiosirales</taxon>
        <taxon>Thalassiosiraceae</taxon>
        <taxon>Thalassiosira</taxon>
    </lineage>
</organism>
<protein>
    <submittedName>
        <fullName evidence="2">Uncharacterized protein</fullName>
    </submittedName>
</protein>